<evidence type="ECO:0000313" key="2">
    <source>
        <dbReference type="EMBL" id="GAI86021.1"/>
    </source>
</evidence>
<feature type="transmembrane region" description="Helical" evidence="1">
    <location>
        <begin position="77"/>
        <end position="93"/>
    </location>
</feature>
<dbReference type="EMBL" id="BARW01008611">
    <property type="protein sequence ID" value="GAI86021.1"/>
    <property type="molecule type" value="Genomic_DNA"/>
</dbReference>
<sequence>AALIVCITIIGLPLGLITLALYTIAIYLTQLFVGLLIGQLIIGASRGIETRAALVGALALGLAILSLLRLIPYLGSVIGLATVLFGLGAILVSERKLRAEAQNIS</sequence>
<proteinExistence type="predicted"/>
<keyword evidence="1" id="KW-1133">Transmembrane helix</keyword>
<accession>X1T3S1</accession>
<dbReference type="AlphaFoldDB" id="X1T3S1"/>
<organism evidence="2">
    <name type="scientific">marine sediment metagenome</name>
    <dbReference type="NCBI Taxonomy" id="412755"/>
    <lineage>
        <taxon>unclassified sequences</taxon>
        <taxon>metagenomes</taxon>
        <taxon>ecological metagenomes</taxon>
    </lineage>
</organism>
<comment type="caution">
    <text evidence="2">The sequence shown here is derived from an EMBL/GenBank/DDBJ whole genome shotgun (WGS) entry which is preliminary data.</text>
</comment>
<keyword evidence="1" id="KW-0472">Membrane</keyword>
<reference evidence="2" key="1">
    <citation type="journal article" date="2014" name="Front. Microbiol.">
        <title>High frequency of phylogenetically diverse reductive dehalogenase-homologous genes in deep subseafloor sedimentary metagenomes.</title>
        <authorList>
            <person name="Kawai M."/>
            <person name="Futagami T."/>
            <person name="Toyoda A."/>
            <person name="Takaki Y."/>
            <person name="Nishi S."/>
            <person name="Hori S."/>
            <person name="Arai W."/>
            <person name="Tsubouchi T."/>
            <person name="Morono Y."/>
            <person name="Uchiyama I."/>
            <person name="Ito T."/>
            <person name="Fujiyama A."/>
            <person name="Inagaki F."/>
            <person name="Takami H."/>
        </authorList>
    </citation>
    <scope>NUCLEOTIDE SEQUENCE</scope>
    <source>
        <strain evidence="2">Expedition CK06-06</strain>
    </source>
</reference>
<gene>
    <name evidence="2" type="ORF">S12H4_17583</name>
</gene>
<evidence type="ECO:0000256" key="1">
    <source>
        <dbReference type="SAM" id="Phobius"/>
    </source>
</evidence>
<keyword evidence="1" id="KW-0812">Transmembrane</keyword>
<name>X1T3S1_9ZZZZ</name>
<feature type="non-terminal residue" evidence="2">
    <location>
        <position position="1"/>
    </location>
</feature>
<protein>
    <submittedName>
        <fullName evidence="2">Uncharacterized protein</fullName>
    </submittedName>
</protein>